<evidence type="ECO:0000256" key="1">
    <source>
        <dbReference type="SAM" id="SignalP"/>
    </source>
</evidence>
<feature type="chain" id="PRO_5003868115" evidence="1">
    <location>
        <begin position="22"/>
        <end position="237"/>
    </location>
</feature>
<dbReference type="InParanoid" id="K2S3F6"/>
<sequence>MKTLSILTTVVLALSFSSTLAAEDVYLEKSRRPRKVGLPFGKPQEVNELGHEFAHLKRESDPEVDQEPGEIQRRQIQYVNRALKANLKFTCVFAGNVERQLKWSALLTVSQNSGNSVLFYKIQNVDRFGSNSVRITSETQDWANTWEHDWCVPIQNGMCTYHMVGHISGKAITTPGNLGLSHLMDIIGDNQPTLEELCISGNSNVCPAFDQGATSCILVSADATPCYNAECPNPRNG</sequence>
<feature type="signal peptide" evidence="1">
    <location>
        <begin position="1"/>
        <end position="21"/>
    </location>
</feature>
<gene>
    <name evidence="2" type="ORF">MPH_01189</name>
</gene>
<dbReference type="EMBL" id="AHHD01000049">
    <property type="protein sequence ID" value="EKG21468.1"/>
    <property type="molecule type" value="Genomic_DNA"/>
</dbReference>
<proteinExistence type="predicted"/>
<dbReference type="VEuPathDB" id="FungiDB:MPH_01189"/>
<name>K2S3F6_MACPH</name>
<organism evidence="2 3">
    <name type="scientific">Macrophomina phaseolina (strain MS6)</name>
    <name type="common">Charcoal rot fungus</name>
    <dbReference type="NCBI Taxonomy" id="1126212"/>
    <lineage>
        <taxon>Eukaryota</taxon>
        <taxon>Fungi</taxon>
        <taxon>Dikarya</taxon>
        <taxon>Ascomycota</taxon>
        <taxon>Pezizomycotina</taxon>
        <taxon>Dothideomycetes</taxon>
        <taxon>Dothideomycetes incertae sedis</taxon>
        <taxon>Botryosphaeriales</taxon>
        <taxon>Botryosphaeriaceae</taxon>
        <taxon>Macrophomina</taxon>
    </lineage>
</organism>
<dbReference type="AlphaFoldDB" id="K2S3F6"/>
<comment type="caution">
    <text evidence="2">The sequence shown here is derived from an EMBL/GenBank/DDBJ whole genome shotgun (WGS) entry which is preliminary data.</text>
</comment>
<dbReference type="HOGENOM" id="CLU_1170826_0_0_1"/>
<reference evidence="2 3" key="1">
    <citation type="journal article" date="2012" name="BMC Genomics">
        <title>Tools to kill: Genome of one of the most destructive plant pathogenic fungi Macrophomina phaseolina.</title>
        <authorList>
            <person name="Islam M.S."/>
            <person name="Haque M.S."/>
            <person name="Islam M.M."/>
            <person name="Emdad E.M."/>
            <person name="Halim A."/>
            <person name="Hossen Q.M.M."/>
            <person name="Hossain M.Z."/>
            <person name="Ahmed B."/>
            <person name="Rahim S."/>
            <person name="Rahman M.S."/>
            <person name="Alam M.M."/>
            <person name="Hou S."/>
            <person name="Wan X."/>
            <person name="Saito J.A."/>
            <person name="Alam M."/>
        </authorList>
    </citation>
    <scope>NUCLEOTIDE SEQUENCE [LARGE SCALE GENOMIC DNA]</scope>
    <source>
        <strain evidence="2 3">MS6</strain>
    </source>
</reference>
<dbReference type="Proteomes" id="UP000007129">
    <property type="component" value="Unassembled WGS sequence"/>
</dbReference>
<protein>
    <submittedName>
        <fullName evidence="2">Uncharacterized protein</fullName>
    </submittedName>
</protein>
<evidence type="ECO:0000313" key="2">
    <source>
        <dbReference type="EMBL" id="EKG21468.1"/>
    </source>
</evidence>
<accession>K2S3F6</accession>
<evidence type="ECO:0000313" key="3">
    <source>
        <dbReference type="Proteomes" id="UP000007129"/>
    </source>
</evidence>
<keyword evidence="1" id="KW-0732">Signal</keyword>